<dbReference type="PROSITE" id="PS50041">
    <property type="entry name" value="C_TYPE_LECTIN_2"/>
    <property type="match status" value="1"/>
</dbReference>
<evidence type="ECO:0000256" key="6">
    <source>
        <dbReference type="SAM" id="Phobius"/>
    </source>
</evidence>
<dbReference type="InterPro" id="IPR051277">
    <property type="entry name" value="SEZ6_CSMD_C4BPB_Regulators"/>
</dbReference>
<accession>A0A1W0WYR4</accession>
<evidence type="ECO:0000256" key="1">
    <source>
        <dbReference type="ARBA" id="ARBA00022729"/>
    </source>
</evidence>
<dbReference type="Gene3D" id="2.60.120.260">
    <property type="entry name" value="Galactose-binding domain-like"/>
    <property type="match status" value="1"/>
</dbReference>
<dbReference type="EMBL" id="MTYJ01000031">
    <property type="protein sequence ID" value="OQV20350.1"/>
    <property type="molecule type" value="Genomic_DNA"/>
</dbReference>
<feature type="region of interest" description="Disordered" evidence="5">
    <location>
        <begin position="466"/>
        <end position="486"/>
    </location>
</feature>
<keyword evidence="1 7" id="KW-0732">Signal</keyword>
<sequence>MTQMTILFLLLFFGNLLAVSLAQGVPATIGGSAPAEPITRGCGYPGSYLNSKVLIQRTGISEDGATDSPAIPVGTVAVYSCEEPYITLGEPKRVCLPDFRWSGSMPFCGLNVAMHKPIVLPADRFAWLTNDGIISTRARDCYAHSSQAGATFTWKMDLTETTQVHSVRILALADFAWSANVTVQTVSRSGGLIDVFCGKIDYTGSDQTAAVSLPCRKIAPVRWVKIEFSLGTGSGRLRLCEVNVLAVDALSSDFCPQEASAKAVLHNSCLSFHSHGRATWGGALQTCRKLGGTLIQDITKEEQSYLQGKLQYLHRFQPTEAFYWIGLFRSVNFTTMEDHWMWTNGMTPAPSFWAPNQPDNVASKQFCTGLSGKSGWLWNDLNCESGQGFWICRTNFTSCPIPEQPANGLITALDRRLGGLATYRCEEGFELLTTQQPPPLGGAVASRSCQSSGTWSGLLPQCLPAAATVPPRSAPSGTTPSPSTEATTVTVRMPLTATPVVHLPATTPPVRVSPPTATPASGRHHVTDSETLGDTSTASLATIKSAMTSPSSSSTGTFSLGTINSAMTSSLSSNSSLGTVNSAMTSSMTSSASTASLAVIQSAMTSSASTPSLAVIQPAMTSSAASDTSSSSSSSSPGPGRVSIMVRSSGFTIGGNRPPVGPGRSTMTAAATVAGSEMRTAETTVLHTRSSPLSQGPTATTPNQANQGAFKSTETRLNITIGSLAGVPTTTPEYFAPAVTVRAVATAARLPAAAATAAKTPATSTTPTTPTTLTTRTAATPTTRSAVLTLGIGSLRCKQVPMLLNGHYTVDMLGPMLVARYSCNGGFNLVGLPFLTCTPDGSWRGMMPLCIPGYGSAPVLQRATTKVQPTWHVEKLTTKGTTKGTTTISPATSTPELKELSGVRSTQRLATTTEGEGARSLTVESNTVKRIEQPETTMTSPTSSITVAPSQRTFGTVPAAFEQATLSSSSTRAPAPPEVRTGSYPQQGCPPLPVVDFAEALMMPGRRVHFRCLPGYVMVGSNVTTCLVDGTWDSFPECLPVDCGLPEKYPHGMAVLVNGSSALGSLAAYTCSGQLVTHGIFYRICAETGRWEGPVPDCTVELPSMVPAESRQDVQSASTSSLMTIIMAVVGTVGALTIVIATVLSVRWLRKREPTRRRRSHRPCTPLERSQPACPNDGTALYGGGAIGIRWQSPFGTATLSAVHVEHPVGLRVRRRGELCHLGCIHADRQKTQRLHVMMMLIEIRAWCTVRCTVLCTVRCTAVHVLCNYHASSRGGL</sequence>
<dbReference type="SMART" id="SM00032">
    <property type="entry name" value="CCP"/>
    <property type="match status" value="5"/>
</dbReference>
<feature type="domain" description="Sushi" evidence="9">
    <location>
        <begin position="397"/>
        <end position="464"/>
    </location>
</feature>
<feature type="compositionally biased region" description="Low complexity" evidence="5">
    <location>
        <begin position="622"/>
        <end position="636"/>
    </location>
</feature>
<feature type="region of interest" description="Disordered" evidence="5">
    <location>
        <begin position="687"/>
        <end position="706"/>
    </location>
</feature>
<keyword evidence="3 4" id="KW-1015">Disulfide bond</keyword>
<feature type="region of interest" description="Disordered" evidence="5">
    <location>
        <begin position="754"/>
        <end position="778"/>
    </location>
</feature>
<organism evidence="10 11">
    <name type="scientific">Hypsibius exemplaris</name>
    <name type="common">Freshwater tardigrade</name>
    <dbReference type="NCBI Taxonomy" id="2072580"/>
    <lineage>
        <taxon>Eukaryota</taxon>
        <taxon>Metazoa</taxon>
        <taxon>Ecdysozoa</taxon>
        <taxon>Tardigrada</taxon>
        <taxon>Eutardigrada</taxon>
        <taxon>Parachela</taxon>
        <taxon>Hypsibioidea</taxon>
        <taxon>Hypsibiidae</taxon>
        <taxon>Hypsibius</taxon>
    </lineage>
</organism>
<dbReference type="Pfam" id="PF00084">
    <property type="entry name" value="Sushi"/>
    <property type="match status" value="5"/>
</dbReference>
<evidence type="ECO:0000256" key="3">
    <source>
        <dbReference type="ARBA" id="ARBA00023157"/>
    </source>
</evidence>
<keyword evidence="4" id="KW-0768">Sushi</keyword>
<comment type="caution">
    <text evidence="4">Lacks conserved residue(s) required for the propagation of feature annotation.</text>
</comment>
<evidence type="ECO:0008006" key="12">
    <source>
        <dbReference type="Google" id="ProtNLM"/>
    </source>
</evidence>
<dbReference type="PANTHER" id="PTHR45656:SF4">
    <property type="entry name" value="PROTEIN CBR-CLEC-78"/>
    <property type="match status" value="1"/>
</dbReference>
<dbReference type="Gene3D" id="3.10.100.10">
    <property type="entry name" value="Mannose-Binding Protein A, subunit A"/>
    <property type="match status" value="1"/>
</dbReference>
<comment type="caution">
    <text evidence="10">The sequence shown here is derived from an EMBL/GenBank/DDBJ whole genome shotgun (WGS) entry which is preliminary data.</text>
</comment>
<feature type="domain" description="Sushi" evidence="9">
    <location>
        <begin position="795"/>
        <end position="852"/>
    </location>
</feature>
<feature type="compositionally biased region" description="Polar residues" evidence="5">
    <location>
        <begin position="903"/>
        <end position="914"/>
    </location>
</feature>
<protein>
    <recommendedName>
        <fullName evidence="12">Sushi, von Willebrand factor type A, EGF and pentraxin domain-containing protein 1</fullName>
    </recommendedName>
</protein>
<dbReference type="PROSITE" id="PS50923">
    <property type="entry name" value="SUSHI"/>
    <property type="match status" value="5"/>
</dbReference>
<feature type="compositionally biased region" description="Low complexity" evidence="5">
    <location>
        <begin position="470"/>
        <end position="486"/>
    </location>
</feature>
<evidence type="ECO:0000256" key="2">
    <source>
        <dbReference type="ARBA" id="ARBA00022737"/>
    </source>
</evidence>
<keyword evidence="2" id="KW-0677">Repeat</keyword>
<keyword evidence="6" id="KW-0812">Transmembrane</keyword>
<evidence type="ECO:0000256" key="5">
    <source>
        <dbReference type="SAM" id="MobiDB-lite"/>
    </source>
</evidence>
<dbReference type="InterPro" id="IPR000436">
    <property type="entry name" value="Sushi_SCR_CCP_dom"/>
</dbReference>
<feature type="transmembrane region" description="Helical" evidence="6">
    <location>
        <begin position="1122"/>
        <end position="1149"/>
    </location>
</feature>
<dbReference type="Pfam" id="PF00059">
    <property type="entry name" value="Lectin_C"/>
    <property type="match status" value="1"/>
</dbReference>
<name>A0A1W0WYR4_HYPEX</name>
<dbReference type="OrthoDB" id="406096at2759"/>
<keyword evidence="6" id="KW-1133">Transmembrane helix</keyword>
<feature type="region of interest" description="Disordered" evidence="5">
    <location>
        <begin position="499"/>
        <end position="534"/>
    </location>
</feature>
<dbReference type="PROSITE" id="PS00615">
    <property type="entry name" value="C_TYPE_LECTIN_1"/>
    <property type="match status" value="1"/>
</dbReference>
<dbReference type="Proteomes" id="UP000192578">
    <property type="component" value="Unassembled WGS sequence"/>
</dbReference>
<feature type="disulfide bond" evidence="4">
    <location>
        <begin position="1071"/>
        <end position="1098"/>
    </location>
</feature>
<dbReference type="InterPro" id="IPR016186">
    <property type="entry name" value="C-type_lectin-like/link_sf"/>
</dbReference>
<evidence type="ECO:0000256" key="4">
    <source>
        <dbReference type="PROSITE-ProRule" id="PRU00302"/>
    </source>
</evidence>
<proteinExistence type="predicted"/>
<feature type="region of interest" description="Disordered" evidence="5">
    <location>
        <begin position="622"/>
        <end position="677"/>
    </location>
</feature>
<keyword evidence="11" id="KW-1185">Reference proteome</keyword>
<evidence type="ECO:0000256" key="7">
    <source>
        <dbReference type="SAM" id="SignalP"/>
    </source>
</evidence>
<dbReference type="CDD" id="cd00037">
    <property type="entry name" value="CLECT"/>
    <property type="match status" value="1"/>
</dbReference>
<reference evidence="11" key="1">
    <citation type="submission" date="2017-01" db="EMBL/GenBank/DDBJ databases">
        <title>Comparative genomics of anhydrobiosis in the tardigrade Hypsibius dujardini.</title>
        <authorList>
            <person name="Yoshida Y."/>
            <person name="Koutsovoulos G."/>
            <person name="Laetsch D."/>
            <person name="Stevens L."/>
            <person name="Kumar S."/>
            <person name="Horikawa D."/>
            <person name="Ishino K."/>
            <person name="Komine S."/>
            <person name="Tomita M."/>
            <person name="Blaxter M."/>
            <person name="Arakawa K."/>
        </authorList>
    </citation>
    <scope>NUCLEOTIDE SEQUENCE [LARGE SCALE GENOMIC DNA]</scope>
    <source>
        <strain evidence="11">Z151</strain>
    </source>
</reference>
<feature type="domain" description="Sushi" evidence="9">
    <location>
        <begin position="40"/>
        <end position="110"/>
    </location>
</feature>
<dbReference type="InterPro" id="IPR001304">
    <property type="entry name" value="C-type_lectin-like"/>
</dbReference>
<dbReference type="AlphaFoldDB" id="A0A1W0WYR4"/>
<dbReference type="SUPFAM" id="SSF49785">
    <property type="entry name" value="Galactose-binding domain-like"/>
    <property type="match status" value="1"/>
</dbReference>
<feature type="domain" description="Sushi" evidence="9">
    <location>
        <begin position="987"/>
        <end position="1040"/>
    </location>
</feature>
<dbReference type="InterPro" id="IPR008979">
    <property type="entry name" value="Galactose-bd-like_sf"/>
</dbReference>
<dbReference type="SMART" id="SM00034">
    <property type="entry name" value="CLECT"/>
    <property type="match status" value="1"/>
</dbReference>
<dbReference type="InterPro" id="IPR016187">
    <property type="entry name" value="CTDL_fold"/>
</dbReference>
<dbReference type="PANTHER" id="PTHR45656">
    <property type="entry name" value="PROTEIN CBR-CLEC-78"/>
    <property type="match status" value="1"/>
</dbReference>
<gene>
    <name evidence="10" type="ORF">BV898_05636</name>
</gene>
<feature type="region of interest" description="Disordered" evidence="5">
    <location>
        <begin position="965"/>
        <end position="986"/>
    </location>
</feature>
<feature type="disulfide bond" evidence="4">
    <location>
        <begin position="81"/>
        <end position="108"/>
    </location>
</feature>
<dbReference type="InterPro" id="IPR018378">
    <property type="entry name" value="C-type_lectin_CS"/>
</dbReference>
<feature type="chain" id="PRO_5012303251" description="Sushi, von Willebrand factor type A, EGF and pentraxin domain-containing protein 1" evidence="7">
    <location>
        <begin position="23"/>
        <end position="1277"/>
    </location>
</feature>
<dbReference type="Gene3D" id="2.10.70.10">
    <property type="entry name" value="Complement Module, domain 1"/>
    <property type="match status" value="5"/>
</dbReference>
<evidence type="ECO:0000313" key="10">
    <source>
        <dbReference type="EMBL" id="OQV20350.1"/>
    </source>
</evidence>
<feature type="disulfide bond" evidence="4">
    <location>
        <begin position="823"/>
        <end position="850"/>
    </location>
</feature>
<dbReference type="CDD" id="cd00033">
    <property type="entry name" value="CCP"/>
    <property type="match status" value="5"/>
</dbReference>
<feature type="signal peptide" evidence="7">
    <location>
        <begin position="1"/>
        <end position="22"/>
    </location>
</feature>
<keyword evidence="6" id="KW-0472">Membrane</keyword>
<evidence type="ECO:0000259" key="8">
    <source>
        <dbReference type="PROSITE" id="PS50041"/>
    </source>
</evidence>
<feature type="region of interest" description="Disordered" evidence="5">
    <location>
        <begin position="898"/>
        <end position="924"/>
    </location>
</feature>
<feature type="domain" description="Sushi" evidence="9">
    <location>
        <begin position="1041"/>
        <end position="1100"/>
    </location>
</feature>
<feature type="domain" description="C-type lectin" evidence="8">
    <location>
        <begin position="265"/>
        <end position="389"/>
    </location>
</feature>
<dbReference type="InterPro" id="IPR035976">
    <property type="entry name" value="Sushi/SCR/CCP_sf"/>
</dbReference>
<evidence type="ECO:0000259" key="9">
    <source>
        <dbReference type="PROSITE" id="PS50923"/>
    </source>
</evidence>
<evidence type="ECO:0000313" key="11">
    <source>
        <dbReference type="Proteomes" id="UP000192578"/>
    </source>
</evidence>
<dbReference type="SUPFAM" id="SSF56436">
    <property type="entry name" value="C-type lectin-like"/>
    <property type="match status" value="1"/>
</dbReference>
<dbReference type="SUPFAM" id="SSF57535">
    <property type="entry name" value="Complement control module/SCR domain"/>
    <property type="match status" value="5"/>
</dbReference>